<name>A0A4C1TQA9_EUMVA</name>
<comment type="caution">
    <text evidence="1">The sequence shown here is derived from an EMBL/GenBank/DDBJ whole genome shotgun (WGS) entry which is preliminary data.</text>
</comment>
<protein>
    <submittedName>
        <fullName evidence="1">Uncharacterized protein</fullName>
    </submittedName>
</protein>
<dbReference type="AlphaFoldDB" id="A0A4C1TQA9"/>
<accession>A0A4C1TQA9</accession>
<dbReference type="EMBL" id="BGZK01000077">
    <property type="protein sequence ID" value="GBP16172.1"/>
    <property type="molecule type" value="Genomic_DNA"/>
</dbReference>
<keyword evidence="2" id="KW-1185">Reference proteome</keyword>
<reference evidence="1 2" key="1">
    <citation type="journal article" date="2019" name="Commun. Biol.">
        <title>The bagworm genome reveals a unique fibroin gene that provides high tensile strength.</title>
        <authorList>
            <person name="Kono N."/>
            <person name="Nakamura H."/>
            <person name="Ohtoshi R."/>
            <person name="Tomita M."/>
            <person name="Numata K."/>
            <person name="Arakawa K."/>
        </authorList>
    </citation>
    <scope>NUCLEOTIDE SEQUENCE [LARGE SCALE GENOMIC DNA]</scope>
</reference>
<proteinExistence type="predicted"/>
<evidence type="ECO:0000313" key="1">
    <source>
        <dbReference type="EMBL" id="GBP16172.1"/>
    </source>
</evidence>
<dbReference type="Proteomes" id="UP000299102">
    <property type="component" value="Unassembled WGS sequence"/>
</dbReference>
<organism evidence="1 2">
    <name type="scientific">Eumeta variegata</name>
    <name type="common">Bagworm moth</name>
    <name type="synonym">Eumeta japonica</name>
    <dbReference type="NCBI Taxonomy" id="151549"/>
    <lineage>
        <taxon>Eukaryota</taxon>
        <taxon>Metazoa</taxon>
        <taxon>Ecdysozoa</taxon>
        <taxon>Arthropoda</taxon>
        <taxon>Hexapoda</taxon>
        <taxon>Insecta</taxon>
        <taxon>Pterygota</taxon>
        <taxon>Neoptera</taxon>
        <taxon>Endopterygota</taxon>
        <taxon>Lepidoptera</taxon>
        <taxon>Glossata</taxon>
        <taxon>Ditrysia</taxon>
        <taxon>Tineoidea</taxon>
        <taxon>Psychidae</taxon>
        <taxon>Oiketicinae</taxon>
        <taxon>Eumeta</taxon>
    </lineage>
</organism>
<gene>
    <name evidence="1" type="ORF">EVAR_9889_1</name>
</gene>
<sequence>MAFGTLKYSRRNRIIKVLMYHVLPRAAVPSSIFFIRALGAQGHGPRRFANYVPKGQNMYPWARLCVRKCVPMRPGSVPMDPDLVCLRTQLMDRISDERGNELTKGKGGDEGSGEMEMEWTTEALKHWKKATTWLYPHSITLNY</sequence>
<evidence type="ECO:0000313" key="2">
    <source>
        <dbReference type="Proteomes" id="UP000299102"/>
    </source>
</evidence>